<name>A0A5K0U765_9VIRU</name>
<sequence>MADSRTTEFNHSDKIVEPTDTTSVTKSTTSRLLFFYCDQHDDCFCVKASFEQDPYELKWQARSCTQKQTCDLSYIGDRVYDCTGALIEDNTPCQEYFDRRAGGYEKDYMDSTDEIVLDE</sequence>
<gene>
    <name evidence="2" type="ORF">YASMINEVIRUS_113</name>
</gene>
<evidence type="ECO:0000313" key="2">
    <source>
        <dbReference type="EMBL" id="VBB17650.1"/>
    </source>
</evidence>
<proteinExistence type="predicted"/>
<organism evidence="2 3">
    <name type="scientific">Yasminevirus sp. GU-2018</name>
    <dbReference type="NCBI Taxonomy" id="2420051"/>
    <lineage>
        <taxon>Viruses</taxon>
        <taxon>Varidnaviria</taxon>
        <taxon>Bamfordvirae</taxon>
        <taxon>Nucleocytoviricota</taxon>
        <taxon>Megaviricetes</taxon>
        <taxon>Imitervirales</taxon>
        <taxon>Mimiviridae</taxon>
        <taxon>Klosneuvirinae</taxon>
        <taxon>Yasminevirus</taxon>
        <taxon>Yasminevirus saudimassiliense</taxon>
    </lineage>
</organism>
<protein>
    <submittedName>
        <fullName evidence="2">Uncharacterized protein</fullName>
    </submittedName>
</protein>
<evidence type="ECO:0000313" key="3">
    <source>
        <dbReference type="Proteomes" id="UP000594342"/>
    </source>
</evidence>
<evidence type="ECO:0000256" key="1">
    <source>
        <dbReference type="SAM" id="MobiDB-lite"/>
    </source>
</evidence>
<dbReference type="EMBL" id="UPSH01000001">
    <property type="protein sequence ID" value="VBB17650.1"/>
    <property type="molecule type" value="Genomic_DNA"/>
</dbReference>
<feature type="region of interest" description="Disordered" evidence="1">
    <location>
        <begin position="1"/>
        <end position="21"/>
    </location>
</feature>
<comment type="caution">
    <text evidence="2">The sequence shown here is derived from an EMBL/GenBank/DDBJ whole genome shotgun (WGS) entry which is preliminary data.</text>
</comment>
<feature type="compositionally biased region" description="Basic and acidic residues" evidence="1">
    <location>
        <begin position="1"/>
        <end position="17"/>
    </location>
</feature>
<keyword evidence="3" id="KW-1185">Reference proteome</keyword>
<accession>A0A5K0U765</accession>
<dbReference type="Proteomes" id="UP000594342">
    <property type="component" value="Unassembled WGS sequence"/>
</dbReference>
<reference evidence="2 3" key="1">
    <citation type="submission" date="2018-10" db="EMBL/GenBank/DDBJ databases">
        <authorList>
            <consortium name="IHU Genomes"/>
        </authorList>
    </citation>
    <scope>NUCLEOTIDE SEQUENCE [LARGE SCALE GENOMIC DNA]</scope>
    <source>
        <strain evidence="2 3">A1</strain>
    </source>
</reference>